<name>A0A250X6D2_9CHLO</name>
<dbReference type="Proteomes" id="UP000232323">
    <property type="component" value="Unassembled WGS sequence"/>
</dbReference>
<gene>
    <name evidence="3" type="ORF">CEUSTIGMA_g6082.t1</name>
</gene>
<evidence type="ECO:0000256" key="1">
    <source>
        <dbReference type="SAM" id="Coils"/>
    </source>
</evidence>
<dbReference type="GO" id="GO:0005856">
    <property type="term" value="C:cytoskeleton"/>
    <property type="evidence" value="ECO:0007669"/>
    <property type="project" value="TreeGrafter"/>
</dbReference>
<feature type="coiled-coil region" evidence="1">
    <location>
        <begin position="790"/>
        <end position="817"/>
    </location>
</feature>
<feature type="region of interest" description="Disordered" evidence="2">
    <location>
        <begin position="1458"/>
        <end position="1538"/>
    </location>
</feature>
<organism evidence="3 4">
    <name type="scientific">Chlamydomonas eustigma</name>
    <dbReference type="NCBI Taxonomy" id="1157962"/>
    <lineage>
        <taxon>Eukaryota</taxon>
        <taxon>Viridiplantae</taxon>
        <taxon>Chlorophyta</taxon>
        <taxon>core chlorophytes</taxon>
        <taxon>Chlorophyceae</taxon>
        <taxon>CS clade</taxon>
        <taxon>Chlamydomonadales</taxon>
        <taxon>Chlamydomonadaceae</taxon>
        <taxon>Chlamydomonas</taxon>
    </lineage>
</organism>
<feature type="region of interest" description="Disordered" evidence="2">
    <location>
        <begin position="251"/>
        <end position="289"/>
    </location>
</feature>
<dbReference type="PANTHER" id="PTHR47357:SF1">
    <property type="entry name" value="SPINDLE POLE BODY COMPONENT 110"/>
    <property type="match status" value="1"/>
</dbReference>
<accession>A0A250X6D2</accession>
<feature type="compositionally biased region" description="Low complexity" evidence="2">
    <location>
        <begin position="163"/>
        <end position="178"/>
    </location>
</feature>
<dbReference type="OrthoDB" id="549446at2759"/>
<proteinExistence type="predicted"/>
<dbReference type="PANTHER" id="PTHR47357">
    <property type="entry name" value="COP1-INTERACTIVE PROTEIN 1"/>
    <property type="match status" value="1"/>
</dbReference>
<protein>
    <submittedName>
        <fullName evidence="3">Uncharacterized protein</fullName>
    </submittedName>
</protein>
<keyword evidence="4" id="KW-1185">Reference proteome</keyword>
<dbReference type="GO" id="GO:0005200">
    <property type="term" value="F:structural constituent of cytoskeleton"/>
    <property type="evidence" value="ECO:0007669"/>
    <property type="project" value="TreeGrafter"/>
</dbReference>
<comment type="caution">
    <text evidence="3">The sequence shown here is derived from an EMBL/GenBank/DDBJ whole genome shotgun (WGS) entry which is preliminary data.</text>
</comment>
<evidence type="ECO:0000313" key="4">
    <source>
        <dbReference type="Proteomes" id="UP000232323"/>
    </source>
</evidence>
<feature type="coiled-coil region" evidence="1">
    <location>
        <begin position="533"/>
        <end position="595"/>
    </location>
</feature>
<sequence>MANSLPSLIPKISYNERTVGPSIGMATAQFPATQPPVIAGVMEQLDVFLINLLKEKQAYNEEANLSLLSGWLGVAVPAVGSSGQQPTGGTLTSELMARSRPSSPAVRNNATASTLHGAGGFMAGVIESSRARWGVSEGGLDNTGWVRSLVRMSGSSVEGIATGPCSPSSNAAAAGGSPLTDAEVAPSTVTTLNRPVTTAALKPTSRREDVSVLYSWLEDVLSQVSKGTFMTRPGASSSAASASQVLNQLQSGPQTNNLTSKLRPSSALQVSESGTTNRPLTGSNPTSAVAADYNSSSSSLAVPSSMDLADGMLHVYKVAFQEIQKQVMTECRERGELLGLIWDHVWIVCELRGGLVAEDRLSELQCKFEQVLRSKENLEQNVKILEENVVEAGKEQAALSNAAATQSRSLALKLAAAQRAAVEIEEQRRVANKALEGEVLRRFEATGELESVKELMKRTELEWLKYRAENKKLIEELEYVASKEEDRQKELRAVRAEAEAARSELRVHLDVQASREVELAKVRHEHETDEILVMSLQQLVKELEGQLQQLKGYTRDQALKMAEYQQDIEGLQANLEQLNQELGRTTVKRDQLHHDLTSTSVQLHDVTGALETKDQELQRTTQIMKAQISANQEEISGLDQEVRQLTLRLEDTQYKLSVKEGEYRVVFSELEAAREAVGSIAITLKKQGVAGIPPAVDKSWETVGPLGALQKCLVLSNRQLETLFEHRATLKSEATSLTERLKNELDAQRVLQKELYSSRSAETETLRQREMITMKLDVTEHQRHHFERESLGLQDQVKTLTHRLKLLEDEKRRLQSKTIHMAPFEGKYNDAEAERLSLVHKCNMLQEVCQEGKEGMKQMTEAQDYLKKEIDTLIKANQGLSENIRQLNLLKYDIDDLAASKSDAVDETKALEARLELVLQSHALTNQKLQMATLLLQGLDPGDGSRSALNMIGSIQPSSAMISAGQQMASTTATGSLYAASAAGGGSPGGVGLSNRGNMPTSLGAMSPDDVALGHVPNEVAALMHERGIGQKMTKSKDRWLLFKMKFLSYFSNMLREKLRIETERRTALEVEKLEMESYFLEEARAREEFVAKELVGGLRGLVSRVRHDCLHDLHDLREFIPDIQRLTSHLAATSATMGMALKAVTEKLQAKTAVSTQTDVELESNWASYIRQLPRKPPSQPLSLAVLSEAIVRVYVRQVNSVELLPVSGAQRKDTIYDDIMVHYQAQIAPGTFKSSYLQDDESPVARLVRSCPKYEHCTKVAMFCFFLGTSSQAVHWNTAAWHFFLHCLHCLKVLLAGTWRSTVRQWATEEGTCIPIQAAFDVVGNLLNVQNPNDLDGAMTKRLAALIFPGSGEAGSMVDLDALLMLLVNEFNEGNCPRNSLLFPRRLTDGQLFNIFNSSGHSPYLDGITSTRNIQTYISTAKPAPGSPAAAFAALKSKQQAVGATAATIAARNNKASHSYPAGGTNRPATAAPTSYAAGSLNKSPQATNTERSSANAAAMRLMPSRPGSSDSRLPGGTTTPLLTSLPPFESWQASG</sequence>
<evidence type="ECO:0000313" key="3">
    <source>
        <dbReference type="EMBL" id="GAX78644.1"/>
    </source>
</evidence>
<feature type="compositionally biased region" description="Polar residues" evidence="2">
    <location>
        <begin position="1483"/>
        <end position="1498"/>
    </location>
</feature>
<dbReference type="EMBL" id="BEGY01000034">
    <property type="protein sequence ID" value="GAX78644.1"/>
    <property type="molecule type" value="Genomic_DNA"/>
</dbReference>
<feature type="compositionally biased region" description="Polar residues" evidence="2">
    <location>
        <begin position="251"/>
        <end position="287"/>
    </location>
</feature>
<reference evidence="3 4" key="1">
    <citation type="submission" date="2017-08" db="EMBL/GenBank/DDBJ databases">
        <title>Acidophilic green algal genome provides insights into adaptation to an acidic environment.</title>
        <authorList>
            <person name="Hirooka S."/>
            <person name="Hirose Y."/>
            <person name="Kanesaki Y."/>
            <person name="Higuchi S."/>
            <person name="Fujiwara T."/>
            <person name="Onuma R."/>
            <person name="Era A."/>
            <person name="Ohbayashi R."/>
            <person name="Uzuka A."/>
            <person name="Nozaki H."/>
            <person name="Yoshikawa H."/>
            <person name="Miyagishima S.Y."/>
        </authorList>
    </citation>
    <scope>NUCLEOTIDE SEQUENCE [LARGE SCALE GENOMIC DNA]</scope>
    <source>
        <strain evidence="3 4">NIES-2499</strain>
    </source>
</reference>
<dbReference type="STRING" id="1157962.A0A250X6D2"/>
<feature type="region of interest" description="Disordered" evidence="2">
    <location>
        <begin position="161"/>
        <end position="186"/>
    </location>
</feature>
<evidence type="ECO:0000256" key="2">
    <source>
        <dbReference type="SAM" id="MobiDB-lite"/>
    </source>
</evidence>
<feature type="compositionally biased region" description="Low complexity" evidence="2">
    <location>
        <begin position="1516"/>
        <end position="1530"/>
    </location>
</feature>
<feature type="coiled-coil region" evidence="1">
    <location>
        <begin position="361"/>
        <end position="434"/>
    </location>
</feature>
<keyword evidence="1" id="KW-0175">Coiled coil</keyword>